<dbReference type="GO" id="GO:0015888">
    <property type="term" value="P:thiamine transport"/>
    <property type="evidence" value="ECO:0007669"/>
    <property type="project" value="TreeGrafter"/>
</dbReference>
<evidence type="ECO:0000256" key="5">
    <source>
        <dbReference type="ARBA" id="ARBA00022764"/>
    </source>
</evidence>
<dbReference type="PANTHER" id="PTHR30006">
    <property type="entry name" value="THIAMINE-BINDING PERIPLASMIC PROTEIN-RELATED"/>
    <property type="match status" value="1"/>
</dbReference>
<keyword evidence="3" id="KW-0813">Transport</keyword>
<dbReference type="AlphaFoldDB" id="A0A2U2DKD3"/>
<feature type="signal peptide" evidence="6">
    <location>
        <begin position="1"/>
        <end position="30"/>
    </location>
</feature>
<evidence type="ECO:0000256" key="4">
    <source>
        <dbReference type="ARBA" id="ARBA00022729"/>
    </source>
</evidence>
<dbReference type="OrthoDB" id="9815444at2"/>
<accession>A0A2U2DKD3</accession>
<sequence>MVFISKRRLANVLAATLFASVLPAAPAAFAQETVVFAGFGGSIMAAQRKVYFDAFEKETGIKVIDVPDSGLPKIKAMVNSGNVQWDVANTLGMYVHQGIKENLWEKLDQKVVGAAGIPKELRNDYGIGNAAYGQILAYNTKLSGGVNAPKTWADFWNVSGKAGPRGLFDGPRYILEFALMADGVAPKDLYPLDVDRAFASLDKIKSKVSIWWKQWPQVPILLSSGEINMSNMSNARIQDIVATEKVPLEIVWNQGLMTVDWLVVPRGAKNPANAMKLIAFMSRPDLQAKFAQATNIGPVNADSISLMSAEEQQKLPSVHYKNGEMGLVDDAWWAENSDKMIQRWDSWKLK</sequence>
<dbReference type="RefSeq" id="WP_109460879.1">
    <property type="nucleotide sequence ID" value="NZ_QFBC01000014.1"/>
</dbReference>
<dbReference type="SUPFAM" id="SSF53850">
    <property type="entry name" value="Periplasmic binding protein-like II"/>
    <property type="match status" value="1"/>
</dbReference>
<dbReference type="Pfam" id="PF13416">
    <property type="entry name" value="SBP_bac_8"/>
    <property type="match status" value="1"/>
</dbReference>
<gene>
    <name evidence="7" type="ORF">DEM27_24550</name>
</gene>
<reference evidence="7 8" key="1">
    <citation type="submission" date="2018-05" db="EMBL/GenBank/DDBJ databases">
        <title>The draft genome of strain NS-104.</title>
        <authorList>
            <person name="Hang P."/>
            <person name="Jiang J."/>
        </authorList>
    </citation>
    <scope>NUCLEOTIDE SEQUENCE [LARGE SCALE GENOMIC DNA]</scope>
    <source>
        <strain evidence="7 8">NS-104</strain>
    </source>
</reference>
<dbReference type="PANTHER" id="PTHR30006:SF3">
    <property type="entry name" value="THIAMINE-BINDING PERIPLASMIC PROTEIN"/>
    <property type="match status" value="1"/>
</dbReference>
<keyword evidence="4 6" id="KW-0732">Signal</keyword>
<evidence type="ECO:0000256" key="2">
    <source>
        <dbReference type="ARBA" id="ARBA00008520"/>
    </source>
</evidence>
<name>A0A2U2DKD3_9HYPH</name>
<comment type="caution">
    <text evidence="7">The sequence shown here is derived from an EMBL/GenBank/DDBJ whole genome shotgun (WGS) entry which is preliminary data.</text>
</comment>
<organism evidence="7 8">
    <name type="scientific">Metarhizobium album</name>
    <dbReference type="NCBI Taxonomy" id="2182425"/>
    <lineage>
        <taxon>Bacteria</taxon>
        <taxon>Pseudomonadati</taxon>
        <taxon>Pseudomonadota</taxon>
        <taxon>Alphaproteobacteria</taxon>
        <taxon>Hyphomicrobiales</taxon>
        <taxon>Rhizobiaceae</taxon>
        <taxon>Metarhizobium</taxon>
    </lineage>
</organism>
<feature type="chain" id="PRO_5015719215" evidence="6">
    <location>
        <begin position="31"/>
        <end position="350"/>
    </location>
</feature>
<evidence type="ECO:0000256" key="6">
    <source>
        <dbReference type="SAM" id="SignalP"/>
    </source>
</evidence>
<dbReference type="Gene3D" id="3.40.190.10">
    <property type="entry name" value="Periplasmic binding protein-like II"/>
    <property type="match status" value="2"/>
</dbReference>
<keyword evidence="5" id="KW-0574">Periplasm</keyword>
<dbReference type="CDD" id="cd13589">
    <property type="entry name" value="PBP2_polyamine_RpCGA009"/>
    <property type="match status" value="1"/>
</dbReference>
<dbReference type="InterPro" id="IPR006059">
    <property type="entry name" value="SBP"/>
</dbReference>
<evidence type="ECO:0000256" key="1">
    <source>
        <dbReference type="ARBA" id="ARBA00004418"/>
    </source>
</evidence>
<evidence type="ECO:0000256" key="3">
    <source>
        <dbReference type="ARBA" id="ARBA00022448"/>
    </source>
</evidence>
<comment type="subcellular location">
    <subcellularLocation>
        <location evidence="1">Periplasm</location>
    </subcellularLocation>
</comment>
<evidence type="ECO:0000313" key="7">
    <source>
        <dbReference type="EMBL" id="PWE53711.1"/>
    </source>
</evidence>
<keyword evidence="8" id="KW-1185">Reference proteome</keyword>
<dbReference type="GO" id="GO:0030976">
    <property type="term" value="F:thiamine pyrophosphate binding"/>
    <property type="evidence" value="ECO:0007669"/>
    <property type="project" value="TreeGrafter"/>
</dbReference>
<dbReference type="GO" id="GO:0030288">
    <property type="term" value="C:outer membrane-bounded periplasmic space"/>
    <property type="evidence" value="ECO:0007669"/>
    <property type="project" value="TreeGrafter"/>
</dbReference>
<protein>
    <submittedName>
        <fullName evidence="7">Polyamine ABC transporter substrate-binding protein</fullName>
    </submittedName>
</protein>
<comment type="similarity">
    <text evidence="2">Belongs to the bacterial solute-binding protein 1 family.</text>
</comment>
<proteinExistence type="inferred from homology"/>
<dbReference type="GO" id="GO:0030975">
    <property type="term" value="F:thiamine binding"/>
    <property type="evidence" value="ECO:0007669"/>
    <property type="project" value="TreeGrafter"/>
</dbReference>
<evidence type="ECO:0000313" key="8">
    <source>
        <dbReference type="Proteomes" id="UP000245252"/>
    </source>
</evidence>
<dbReference type="Proteomes" id="UP000245252">
    <property type="component" value="Unassembled WGS sequence"/>
</dbReference>
<dbReference type="EMBL" id="QFBC01000014">
    <property type="protein sequence ID" value="PWE53711.1"/>
    <property type="molecule type" value="Genomic_DNA"/>
</dbReference>